<dbReference type="InterPro" id="IPR020891">
    <property type="entry name" value="UPF0758_CS"/>
</dbReference>
<dbReference type="GO" id="GO:0008237">
    <property type="term" value="F:metallopeptidase activity"/>
    <property type="evidence" value="ECO:0007669"/>
    <property type="project" value="UniProtKB-KW"/>
</dbReference>
<evidence type="ECO:0000313" key="7">
    <source>
        <dbReference type="EMBL" id="TQD39260.1"/>
    </source>
</evidence>
<feature type="domain" description="MPN" evidence="6">
    <location>
        <begin position="45"/>
        <end position="167"/>
    </location>
</feature>
<dbReference type="GO" id="GO:0006508">
    <property type="term" value="P:proteolysis"/>
    <property type="evidence" value="ECO:0007669"/>
    <property type="project" value="UniProtKB-KW"/>
</dbReference>
<keyword evidence="4" id="KW-0862">Zinc</keyword>
<dbReference type="PANTHER" id="PTHR30471:SF3">
    <property type="entry name" value="UPF0758 PROTEIN YEES-RELATED"/>
    <property type="match status" value="1"/>
</dbReference>
<dbReference type="OrthoDB" id="9804482at2"/>
<evidence type="ECO:0000256" key="2">
    <source>
        <dbReference type="ARBA" id="ARBA00022723"/>
    </source>
</evidence>
<dbReference type="InterPro" id="IPR025657">
    <property type="entry name" value="RadC_JAB"/>
</dbReference>
<evidence type="ECO:0000256" key="3">
    <source>
        <dbReference type="ARBA" id="ARBA00022801"/>
    </source>
</evidence>
<organism evidence="7 8">
    <name type="scientific">Marilutibacter aestuarii</name>
    <dbReference type="NCBI Taxonomy" id="1706195"/>
    <lineage>
        <taxon>Bacteria</taxon>
        <taxon>Pseudomonadati</taxon>
        <taxon>Pseudomonadota</taxon>
        <taxon>Gammaproteobacteria</taxon>
        <taxon>Lysobacterales</taxon>
        <taxon>Lysobacteraceae</taxon>
        <taxon>Marilutibacter</taxon>
    </lineage>
</organism>
<dbReference type="Proteomes" id="UP000318212">
    <property type="component" value="Unassembled WGS sequence"/>
</dbReference>
<evidence type="ECO:0000259" key="6">
    <source>
        <dbReference type="PROSITE" id="PS50249"/>
    </source>
</evidence>
<evidence type="ECO:0000256" key="4">
    <source>
        <dbReference type="ARBA" id="ARBA00022833"/>
    </source>
</evidence>
<dbReference type="AlphaFoldDB" id="A0A507ZP03"/>
<proteinExistence type="predicted"/>
<dbReference type="SUPFAM" id="SSF102712">
    <property type="entry name" value="JAB1/MPN domain"/>
    <property type="match status" value="1"/>
</dbReference>
<accession>A0A507ZP03</accession>
<dbReference type="PROSITE" id="PS01302">
    <property type="entry name" value="UPF0758"/>
    <property type="match status" value="1"/>
</dbReference>
<reference evidence="7 8" key="1">
    <citation type="submission" date="2019-06" db="EMBL/GenBank/DDBJ databases">
        <title>Lysobacter alkalisoli sp. nov. isolated from saline soil.</title>
        <authorList>
            <person name="Sun J.-Q."/>
            <person name="Xu L."/>
        </authorList>
    </citation>
    <scope>NUCLEOTIDE SEQUENCE [LARGE SCALE GENOMIC DNA]</scope>
    <source>
        <strain evidence="7 8">JCM 31130</strain>
    </source>
</reference>
<gene>
    <name evidence="7" type="ORF">FKV25_15520</name>
</gene>
<comment type="caution">
    <text evidence="7">The sequence shown here is derived from an EMBL/GenBank/DDBJ whole genome shotgun (WGS) entry which is preliminary data.</text>
</comment>
<keyword evidence="1" id="KW-0645">Protease</keyword>
<dbReference type="InterPro" id="IPR001405">
    <property type="entry name" value="UPF0758"/>
</dbReference>
<evidence type="ECO:0000256" key="5">
    <source>
        <dbReference type="ARBA" id="ARBA00023049"/>
    </source>
</evidence>
<evidence type="ECO:0000313" key="8">
    <source>
        <dbReference type="Proteomes" id="UP000318212"/>
    </source>
</evidence>
<dbReference type="InterPro" id="IPR037518">
    <property type="entry name" value="MPN"/>
</dbReference>
<dbReference type="Gene3D" id="3.40.140.10">
    <property type="entry name" value="Cytidine Deaminase, domain 2"/>
    <property type="match status" value="1"/>
</dbReference>
<dbReference type="EMBL" id="VICE01000149">
    <property type="protein sequence ID" value="TQD39260.1"/>
    <property type="molecule type" value="Genomic_DNA"/>
</dbReference>
<keyword evidence="2" id="KW-0479">Metal-binding</keyword>
<dbReference type="CDD" id="cd08071">
    <property type="entry name" value="MPN_DUF2466"/>
    <property type="match status" value="1"/>
</dbReference>
<dbReference type="PROSITE" id="PS50249">
    <property type="entry name" value="MPN"/>
    <property type="match status" value="1"/>
</dbReference>
<keyword evidence="8" id="KW-1185">Reference proteome</keyword>
<dbReference type="GO" id="GO:0046872">
    <property type="term" value="F:metal ion binding"/>
    <property type="evidence" value="ECO:0007669"/>
    <property type="project" value="UniProtKB-KW"/>
</dbReference>
<sequence>MEITSAVAAPLYVRSKSRSYKAASSDEILEAARAVVGQRMRRGTCFSDPGTAKSFFRDKLGGLHREAFAAAFLDTRHRLIEYVELFHGSIDGAEVHPREVVRHALRCNAAAVLIAHNHPSGAVDPSAADRAVTTRLEQALALVDVRLIDHIIVGGLKTAALAERGGL</sequence>
<protein>
    <submittedName>
        <fullName evidence="7">DNA repair protein RadC</fullName>
    </submittedName>
</protein>
<keyword evidence="3" id="KW-0378">Hydrolase</keyword>
<keyword evidence="5" id="KW-0482">Metalloprotease</keyword>
<name>A0A507ZP03_9GAMM</name>
<dbReference type="PANTHER" id="PTHR30471">
    <property type="entry name" value="DNA REPAIR PROTEIN RADC"/>
    <property type="match status" value="1"/>
</dbReference>
<dbReference type="Pfam" id="PF04002">
    <property type="entry name" value="RadC"/>
    <property type="match status" value="1"/>
</dbReference>
<evidence type="ECO:0000256" key="1">
    <source>
        <dbReference type="ARBA" id="ARBA00022670"/>
    </source>
</evidence>